<evidence type="ECO:0000256" key="6">
    <source>
        <dbReference type="SAM" id="MobiDB-lite"/>
    </source>
</evidence>
<evidence type="ECO:0000313" key="9">
    <source>
        <dbReference type="EMBL" id="GGU92006.1"/>
    </source>
</evidence>
<evidence type="ECO:0008006" key="11">
    <source>
        <dbReference type="Google" id="ProtNLM"/>
    </source>
</evidence>
<keyword evidence="4 7" id="KW-1133">Transmembrane helix</keyword>
<feature type="transmembrane region" description="Helical" evidence="7">
    <location>
        <begin position="179"/>
        <end position="201"/>
    </location>
</feature>
<feature type="transmembrane region" description="Helical" evidence="7">
    <location>
        <begin position="126"/>
        <end position="146"/>
    </location>
</feature>
<dbReference type="PANTHER" id="PTHR31885">
    <property type="entry name" value="GH04784P"/>
    <property type="match status" value="1"/>
</dbReference>
<feature type="transmembrane region" description="Helical" evidence="7">
    <location>
        <begin position="95"/>
        <end position="114"/>
    </location>
</feature>
<evidence type="ECO:0000256" key="2">
    <source>
        <dbReference type="ARBA" id="ARBA00007375"/>
    </source>
</evidence>
<sequence length="251" mass="25108">MRAPAPRPRAARILLAAFAVLAAAHLLALAAHAAATPGSGTAALAGNAVQLTKPVLMPLLAAHVLLRGGPPLLAGALLFGCGGDTFLQIGGGTGFLVGMGSFAAGHVCYLLLFARHGSRPAGRPSLPVAAAAAYAVALVATVALLWPDLPAALRIPVAGYSLLLTAMACGALRAGPRAAAGGLLFLLSDTLIASGIAHWPQLPAPQFWIMVTYTAAQFALAAGVLAAAAGPDRPDAGERPSPAYREAVQDA</sequence>
<dbReference type="EMBL" id="BMRP01000039">
    <property type="protein sequence ID" value="GGU92006.1"/>
    <property type="molecule type" value="Genomic_DNA"/>
</dbReference>
<feature type="transmembrane region" description="Helical" evidence="7">
    <location>
        <begin position="152"/>
        <end position="172"/>
    </location>
</feature>
<keyword evidence="5 7" id="KW-0472">Membrane</keyword>
<keyword evidence="3 7" id="KW-0812">Transmembrane</keyword>
<comment type="similarity">
    <text evidence="2">Belongs to the TMEM86 family.</text>
</comment>
<evidence type="ECO:0000256" key="5">
    <source>
        <dbReference type="ARBA" id="ARBA00023136"/>
    </source>
</evidence>
<dbReference type="RefSeq" id="WP_189306687.1">
    <property type="nucleotide sequence ID" value="NZ_BMRP01000039.1"/>
</dbReference>
<dbReference type="PANTHER" id="PTHR31885:SF6">
    <property type="entry name" value="GH04784P"/>
    <property type="match status" value="1"/>
</dbReference>
<dbReference type="Proteomes" id="UP000654471">
    <property type="component" value="Unassembled WGS sequence"/>
</dbReference>
<comment type="subcellular location">
    <subcellularLocation>
        <location evidence="1">Membrane</location>
        <topology evidence="1">Multi-pass membrane protein</topology>
    </subcellularLocation>
</comment>
<dbReference type="InterPro" id="IPR012506">
    <property type="entry name" value="TMEM86B-like"/>
</dbReference>
<feature type="signal peptide" evidence="8">
    <location>
        <begin position="1"/>
        <end position="33"/>
    </location>
</feature>
<reference evidence="10" key="1">
    <citation type="journal article" date="2019" name="Int. J. Syst. Evol. Microbiol.">
        <title>The Global Catalogue of Microorganisms (GCM) 10K type strain sequencing project: providing services to taxonomists for standard genome sequencing and annotation.</title>
        <authorList>
            <consortium name="The Broad Institute Genomics Platform"/>
            <consortium name="The Broad Institute Genome Sequencing Center for Infectious Disease"/>
            <person name="Wu L."/>
            <person name="Ma J."/>
        </authorList>
    </citation>
    <scope>NUCLEOTIDE SEQUENCE [LARGE SCALE GENOMIC DNA]</scope>
    <source>
        <strain evidence="10">JCM 3399</strain>
    </source>
</reference>
<evidence type="ECO:0000256" key="7">
    <source>
        <dbReference type="SAM" id="Phobius"/>
    </source>
</evidence>
<name>A0ABQ2VJP2_9ACTN</name>
<dbReference type="Pfam" id="PF07947">
    <property type="entry name" value="YhhN"/>
    <property type="match status" value="1"/>
</dbReference>
<proteinExistence type="inferred from homology"/>
<feature type="transmembrane region" description="Helical" evidence="7">
    <location>
        <begin position="207"/>
        <end position="229"/>
    </location>
</feature>
<evidence type="ECO:0000256" key="4">
    <source>
        <dbReference type="ARBA" id="ARBA00022989"/>
    </source>
</evidence>
<organism evidence="9 10">
    <name type="scientific">Streptomyces albospinus</name>
    <dbReference type="NCBI Taxonomy" id="285515"/>
    <lineage>
        <taxon>Bacteria</taxon>
        <taxon>Bacillati</taxon>
        <taxon>Actinomycetota</taxon>
        <taxon>Actinomycetes</taxon>
        <taxon>Kitasatosporales</taxon>
        <taxon>Streptomycetaceae</taxon>
        <taxon>Streptomyces</taxon>
    </lineage>
</organism>
<keyword evidence="10" id="KW-1185">Reference proteome</keyword>
<feature type="region of interest" description="Disordered" evidence="6">
    <location>
        <begin position="231"/>
        <end position="251"/>
    </location>
</feature>
<accession>A0ABQ2VJP2</accession>
<comment type="caution">
    <text evidence="9">The sequence shown here is derived from an EMBL/GenBank/DDBJ whole genome shotgun (WGS) entry which is preliminary data.</text>
</comment>
<evidence type="ECO:0000313" key="10">
    <source>
        <dbReference type="Proteomes" id="UP000654471"/>
    </source>
</evidence>
<evidence type="ECO:0000256" key="1">
    <source>
        <dbReference type="ARBA" id="ARBA00004141"/>
    </source>
</evidence>
<evidence type="ECO:0000256" key="8">
    <source>
        <dbReference type="SAM" id="SignalP"/>
    </source>
</evidence>
<gene>
    <name evidence="9" type="ORF">GCM10010211_68510</name>
</gene>
<protein>
    <recommendedName>
        <fullName evidence="11">Lysoplasmalogenase</fullName>
    </recommendedName>
</protein>
<feature type="chain" id="PRO_5047163976" description="Lysoplasmalogenase" evidence="8">
    <location>
        <begin position="34"/>
        <end position="251"/>
    </location>
</feature>
<evidence type="ECO:0000256" key="3">
    <source>
        <dbReference type="ARBA" id="ARBA00022692"/>
    </source>
</evidence>
<keyword evidence="8" id="KW-0732">Signal</keyword>